<evidence type="ECO:0000313" key="2">
    <source>
        <dbReference type="EMBL" id="MBE1508840.1"/>
    </source>
</evidence>
<feature type="domain" description="MIP18 family-like" evidence="1">
    <location>
        <begin position="8"/>
        <end position="78"/>
    </location>
</feature>
<dbReference type="SUPFAM" id="SSF117916">
    <property type="entry name" value="Fe-S cluster assembly (FSCA) domain-like"/>
    <property type="match status" value="1"/>
</dbReference>
<reference evidence="2 3" key="1">
    <citation type="submission" date="2020-10" db="EMBL/GenBank/DDBJ databases">
        <title>Sequencing the genomes of 1000 actinobacteria strains.</title>
        <authorList>
            <person name="Klenk H.-P."/>
        </authorList>
    </citation>
    <scope>NUCLEOTIDE SEQUENCE [LARGE SCALE GENOMIC DNA]</scope>
    <source>
        <strain evidence="2 3">DSM 7307</strain>
    </source>
</reference>
<dbReference type="RefSeq" id="WP_192732372.1">
    <property type="nucleotide sequence ID" value="NZ_BAAAVL010000011.1"/>
</dbReference>
<dbReference type="InterPro" id="IPR034904">
    <property type="entry name" value="FSCA_dom_sf"/>
</dbReference>
<dbReference type="PANTHER" id="PTHR42831">
    <property type="entry name" value="FE-S PROTEIN MATURATION AUXILIARY FACTOR YITW"/>
    <property type="match status" value="1"/>
</dbReference>
<dbReference type="PANTHER" id="PTHR42831:SF1">
    <property type="entry name" value="FE-S PROTEIN MATURATION AUXILIARY FACTOR YITW"/>
    <property type="match status" value="1"/>
</dbReference>
<protein>
    <submittedName>
        <fullName evidence="2">Metal-sulfur cluster biosynthetic enzyme</fullName>
    </submittedName>
</protein>
<proteinExistence type="predicted"/>
<dbReference type="InterPro" id="IPR002744">
    <property type="entry name" value="MIP18-like"/>
</dbReference>
<evidence type="ECO:0000313" key="3">
    <source>
        <dbReference type="Proteomes" id="UP000620262"/>
    </source>
</evidence>
<dbReference type="Proteomes" id="UP000620262">
    <property type="component" value="Unassembled WGS sequence"/>
</dbReference>
<gene>
    <name evidence="2" type="ORF">H4W29_006085</name>
</gene>
<sequence>MPAPDVTEEDVRDALREIEDPEMGTSIVDLGLVYEIDVAEPAVVKIKMTTTTRFCPASGYIADAARQRVENIAGVRQAVVDLVYEPAWSPDLISLFDLPKT</sequence>
<evidence type="ECO:0000259" key="1">
    <source>
        <dbReference type="Pfam" id="PF01883"/>
    </source>
</evidence>
<dbReference type="InterPro" id="IPR052339">
    <property type="entry name" value="Fe-S_Maturation_MIP18"/>
</dbReference>
<dbReference type="EMBL" id="JADBEC010000002">
    <property type="protein sequence ID" value="MBE1508840.1"/>
    <property type="molecule type" value="Genomic_DNA"/>
</dbReference>
<dbReference type="Pfam" id="PF01883">
    <property type="entry name" value="FeS_assembly_P"/>
    <property type="match status" value="1"/>
</dbReference>
<name>A0ABR9J0G1_RHIVS</name>
<dbReference type="Gene3D" id="3.30.300.130">
    <property type="entry name" value="Fe-S cluster assembly (FSCA)"/>
    <property type="match status" value="1"/>
</dbReference>
<keyword evidence="3" id="KW-1185">Reference proteome</keyword>
<organism evidence="2 3">
    <name type="scientific">Rhizobium viscosum</name>
    <name type="common">Arthrobacter viscosus</name>
    <dbReference type="NCBI Taxonomy" id="1673"/>
    <lineage>
        <taxon>Bacteria</taxon>
        <taxon>Pseudomonadati</taxon>
        <taxon>Pseudomonadota</taxon>
        <taxon>Alphaproteobacteria</taxon>
        <taxon>Hyphomicrobiales</taxon>
        <taxon>Rhizobiaceae</taxon>
        <taxon>Rhizobium/Agrobacterium group</taxon>
        <taxon>Rhizobium</taxon>
    </lineage>
</organism>
<accession>A0ABR9J0G1</accession>
<comment type="caution">
    <text evidence="2">The sequence shown here is derived from an EMBL/GenBank/DDBJ whole genome shotgun (WGS) entry which is preliminary data.</text>
</comment>